<keyword evidence="1" id="KW-1185">Reference proteome</keyword>
<dbReference type="Proteomes" id="UP000189701">
    <property type="component" value="Unplaced"/>
</dbReference>
<evidence type="ECO:0000313" key="3">
    <source>
        <dbReference type="RefSeq" id="XP_009780542.1"/>
    </source>
</evidence>
<gene>
    <name evidence="2 3" type="primary">LOC104229589</name>
</gene>
<sequence>MLMSHFVPELDDYQSPKVFDAMLYSCCPNLLVDAQSDAPIDIPDLEATGPTSSEVQQFDKSVHRDMSERYVTASSLDRGSSEQHIDCETWDDLYLADFFMERETIVNLYLANFFTENEDEIPPGEMPSNETILDVEHGKDEGILMMVSVPHIAFSMKFDNTYKDYSTIVVVNFKVIPEKSSCRTNTTFIDQLLSTQFPFNPGIHFKSKYQMGYTVNMETLPLMGSTCMFFFFVYANPMTHVWDSIGHSLHHHYCARYFTRPTTDFNAPHLGLVLNVAGQFHREGTAQVLQIVIAGKTGVNPRAQVTFEMHVVFDPGGGPLDVPILEARDGVFEATLNAIATLFIYNAPLSVDTLDLQDWKTSIHEFTKLEYGLSYFGFYSLINHIL</sequence>
<name>A0A1U7WKQ5_NICSY</name>
<accession>A0A1U7WKQ5</accession>
<reference evidence="2 3" key="2">
    <citation type="submission" date="2025-04" db="UniProtKB">
        <authorList>
            <consortium name="RefSeq"/>
        </authorList>
    </citation>
    <scope>IDENTIFICATION</scope>
    <source>
        <tissue evidence="2 3">Leaf</tissue>
    </source>
</reference>
<dbReference type="RefSeq" id="XP_009780541.1">
    <property type="nucleotide sequence ID" value="XM_009782239.1"/>
</dbReference>
<evidence type="ECO:0000313" key="2">
    <source>
        <dbReference type="RefSeq" id="XP_009780541.1"/>
    </source>
</evidence>
<dbReference type="AlphaFoldDB" id="A0A1U7WKQ5"/>
<protein>
    <submittedName>
        <fullName evidence="2 3">Uncharacterized protein LOC104229589 isoform X1</fullName>
    </submittedName>
</protein>
<dbReference type="GeneID" id="104229589"/>
<evidence type="ECO:0000313" key="1">
    <source>
        <dbReference type="Proteomes" id="UP000189701"/>
    </source>
</evidence>
<proteinExistence type="predicted"/>
<dbReference type="RefSeq" id="XP_009780542.1">
    <property type="nucleotide sequence ID" value="XM_009782240.1"/>
</dbReference>
<dbReference type="eggNOG" id="ENOG502R82U">
    <property type="taxonomic scope" value="Eukaryota"/>
</dbReference>
<reference evidence="1" key="1">
    <citation type="journal article" date="2013" name="Genome Biol.">
        <title>Reference genomes and transcriptomes of Nicotiana sylvestris and Nicotiana tomentosiformis.</title>
        <authorList>
            <person name="Sierro N."/>
            <person name="Battey J.N."/>
            <person name="Ouadi S."/>
            <person name="Bovet L."/>
            <person name="Goepfert S."/>
            <person name="Bakaher N."/>
            <person name="Peitsch M.C."/>
            <person name="Ivanov N.V."/>
        </authorList>
    </citation>
    <scope>NUCLEOTIDE SEQUENCE [LARGE SCALE GENOMIC DNA]</scope>
</reference>
<dbReference type="KEGG" id="nsy:104229589"/>
<organism evidence="1 3">
    <name type="scientific">Nicotiana sylvestris</name>
    <name type="common">Wood tobacco</name>
    <name type="synonym">South American tobacco</name>
    <dbReference type="NCBI Taxonomy" id="4096"/>
    <lineage>
        <taxon>Eukaryota</taxon>
        <taxon>Viridiplantae</taxon>
        <taxon>Streptophyta</taxon>
        <taxon>Embryophyta</taxon>
        <taxon>Tracheophyta</taxon>
        <taxon>Spermatophyta</taxon>
        <taxon>Magnoliopsida</taxon>
        <taxon>eudicotyledons</taxon>
        <taxon>Gunneridae</taxon>
        <taxon>Pentapetalae</taxon>
        <taxon>asterids</taxon>
        <taxon>lamiids</taxon>
        <taxon>Solanales</taxon>
        <taxon>Solanaceae</taxon>
        <taxon>Nicotianoideae</taxon>
        <taxon>Nicotianeae</taxon>
        <taxon>Nicotiana</taxon>
    </lineage>
</organism>